<proteinExistence type="predicted"/>
<feature type="transmembrane region" description="Helical" evidence="3">
    <location>
        <begin position="763"/>
        <end position="782"/>
    </location>
</feature>
<keyword evidence="3" id="KW-0472">Membrane</keyword>
<organism evidence="5 6">
    <name type="scientific">Aureobasidium vineae</name>
    <dbReference type="NCBI Taxonomy" id="2773715"/>
    <lineage>
        <taxon>Eukaryota</taxon>
        <taxon>Fungi</taxon>
        <taxon>Dikarya</taxon>
        <taxon>Ascomycota</taxon>
        <taxon>Pezizomycotina</taxon>
        <taxon>Dothideomycetes</taxon>
        <taxon>Dothideomycetidae</taxon>
        <taxon>Dothideales</taxon>
        <taxon>Saccotheciaceae</taxon>
        <taxon>Aureobasidium</taxon>
    </lineage>
</organism>
<sequence>MTSLNLQRPVNKHSTPNNFDYNMLSQSYPVMPSPLKMHTVHVENRPNPEPVDISLPPSPTPDETSLTQSSRNELEPLQKVTMEEQPPETQTQQSPPAIPPRSPHRGAKKINWLSRLFSKLSCLHGGSRKDSGSRKDTKQSKDRRVRDRSTYTKGGGLGGSYVDPGPMMSARFAASSFGGGADFGGTSGDCGGVPIAGPSSNLPQTSDVSPQAATLPTKGSLPAPTTKTTQAPTTDYGEPTKASCLHLRRRNLPQRFAHLLRLDRLKKDNQTTVPTPELSDQESDQPSRIAESERRGESHTARLPSSMNRPHTLYDDGQGSWTSEFGYLYRGQWRLNLASVSALSLGFSGDGLTARSDKADNPQHWTDSRTLQGSIGAVEEQSSKVIDVDSRTESHNTRVQRVSEDEVTHDGCEEQHVSDGETRCERSEDRNLHVQHTKTMLAKIKEEFGVETLLSAPKDVHLILLMRTLRMFAYGSTTLILALHLSTLKNSDTLIGIFMSLTLVGDVFISLLLTFVADSLGRRKIILLGSITMALSGVIFATQTRFSILLVAAIVGVISPSGNEIGPFRAVEESTLAHLVPAAQRSDVFAWYVVVGTFGTSVGALISGWLVTGLGAEQGKALGSYQVVFWLYALLGCAKAGITFLLSDACELERVAQKPSAEVGDAEEAEVFIQQPQAASTPKHSSKWAFTQISPSSRKTLLKLAGLFSIDSLASGMASISLTTYFLATKFGSAPSSLGTIMAFASLMSSIGNIAASSVSKRIGFIYTMVFTHLPSAMFLAMMPAPHSLALTVVFIVARATLASMDQAPRAAFLSAVVLPAERTAVMGTLNTVKTAAQSAGPLVTGVLAQNNHFGVAFVMAGFMKAGYDLGLLHWFAESKMRGGSADEARDRARQQEDEEGQELR</sequence>
<feature type="compositionally biased region" description="Basic and acidic residues" evidence="2">
    <location>
        <begin position="290"/>
        <end position="300"/>
    </location>
</feature>
<dbReference type="InterPro" id="IPR036259">
    <property type="entry name" value="MFS_trans_sf"/>
</dbReference>
<feature type="compositionally biased region" description="Polar residues" evidence="2">
    <location>
        <begin position="1"/>
        <end position="28"/>
    </location>
</feature>
<evidence type="ECO:0000256" key="3">
    <source>
        <dbReference type="SAM" id="Phobius"/>
    </source>
</evidence>
<feature type="compositionally biased region" description="Low complexity" evidence="2">
    <location>
        <begin position="222"/>
        <end position="234"/>
    </location>
</feature>
<name>A0A9N8JQQ6_9PEZI</name>
<feature type="region of interest" description="Disordered" evidence="2">
    <location>
        <begin position="1"/>
        <end position="106"/>
    </location>
</feature>
<feature type="transmembrane region" description="Helical" evidence="3">
    <location>
        <begin position="623"/>
        <end position="646"/>
    </location>
</feature>
<dbReference type="EMBL" id="CAIJEN010000014">
    <property type="protein sequence ID" value="CAD0092887.1"/>
    <property type="molecule type" value="Genomic_DNA"/>
</dbReference>
<dbReference type="Gene3D" id="1.20.1250.20">
    <property type="entry name" value="MFS general substrate transporter like domains"/>
    <property type="match status" value="1"/>
</dbReference>
<feature type="transmembrane region" description="Helical" evidence="3">
    <location>
        <begin position="589"/>
        <end position="611"/>
    </location>
</feature>
<keyword evidence="6" id="KW-1185">Reference proteome</keyword>
<evidence type="ECO:0000313" key="6">
    <source>
        <dbReference type="Proteomes" id="UP000716446"/>
    </source>
</evidence>
<feature type="compositionally biased region" description="Basic and acidic residues" evidence="2">
    <location>
        <begin position="127"/>
        <end position="150"/>
    </location>
</feature>
<comment type="subcellular location">
    <subcellularLocation>
        <location evidence="1">Membrane</location>
        <topology evidence="1">Multi-pass membrane protein</topology>
    </subcellularLocation>
</comment>
<feature type="region of interest" description="Disordered" evidence="2">
    <location>
        <begin position="190"/>
        <end position="239"/>
    </location>
</feature>
<feature type="region of interest" description="Disordered" evidence="2">
    <location>
        <begin position="123"/>
        <end position="164"/>
    </location>
</feature>
<keyword evidence="3" id="KW-1133">Transmembrane helix</keyword>
<keyword evidence="3" id="KW-0812">Transmembrane</keyword>
<dbReference type="SUPFAM" id="SSF103473">
    <property type="entry name" value="MFS general substrate transporter"/>
    <property type="match status" value="1"/>
</dbReference>
<dbReference type="CDD" id="cd17325">
    <property type="entry name" value="MFS_MdtG_SLC18_like"/>
    <property type="match status" value="1"/>
</dbReference>
<evidence type="ECO:0000256" key="2">
    <source>
        <dbReference type="SAM" id="MobiDB-lite"/>
    </source>
</evidence>
<feature type="region of interest" description="Disordered" evidence="2">
    <location>
        <begin position="267"/>
        <end position="311"/>
    </location>
</feature>
<evidence type="ECO:0000313" key="5">
    <source>
        <dbReference type="EMBL" id="CAD0092887.1"/>
    </source>
</evidence>
<dbReference type="PANTHER" id="PTHR23520:SF5">
    <property type="entry name" value="TRANSPORTER, PUTATIVE (AFU_ORTHOLOGUE AFUA_3G04000)-RELATED"/>
    <property type="match status" value="1"/>
</dbReference>
<protein>
    <recommendedName>
        <fullName evidence="4">Major facilitator superfamily (MFS) profile domain-containing protein</fullName>
    </recommendedName>
</protein>
<evidence type="ECO:0000256" key="1">
    <source>
        <dbReference type="ARBA" id="ARBA00004141"/>
    </source>
</evidence>
<dbReference type="InterPro" id="IPR011701">
    <property type="entry name" value="MFS"/>
</dbReference>
<feature type="transmembrane region" description="Helical" evidence="3">
    <location>
        <begin position="704"/>
        <end position="728"/>
    </location>
</feature>
<feature type="compositionally biased region" description="Polar residues" evidence="2">
    <location>
        <begin position="61"/>
        <end position="71"/>
    </location>
</feature>
<feature type="transmembrane region" description="Helical" evidence="3">
    <location>
        <begin position="471"/>
        <end position="488"/>
    </location>
</feature>
<comment type="caution">
    <text evidence="5">The sequence shown here is derived from an EMBL/GenBank/DDBJ whole genome shotgun (WGS) entry which is preliminary data.</text>
</comment>
<feature type="domain" description="Major facilitator superfamily (MFS) profile" evidence="4">
    <location>
        <begin position="459"/>
        <end position="880"/>
    </location>
</feature>
<feature type="compositionally biased region" description="Polar residues" evidence="2">
    <location>
        <begin position="198"/>
        <end position="214"/>
    </location>
</feature>
<dbReference type="Pfam" id="PF07690">
    <property type="entry name" value="MFS_1"/>
    <property type="match status" value="2"/>
</dbReference>
<gene>
    <name evidence="5" type="ORF">AWRI4619_LOCUS7525</name>
</gene>
<reference evidence="5" key="1">
    <citation type="submission" date="2020-06" db="EMBL/GenBank/DDBJ databases">
        <authorList>
            <person name="Onetto C."/>
        </authorList>
    </citation>
    <scope>NUCLEOTIDE SEQUENCE</scope>
</reference>
<feature type="transmembrane region" description="Helical" evidence="3">
    <location>
        <begin position="494"/>
        <end position="513"/>
    </location>
</feature>
<feature type="transmembrane region" description="Helical" evidence="3">
    <location>
        <begin position="548"/>
        <end position="568"/>
    </location>
</feature>
<dbReference type="PANTHER" id="PTHR23520">
    <property type="entry name" value="TRANSPORTER, PUTATIVE (AFU_ORTHOLOGUE AFUA_3G04000)-RELATED"/>
    <property type="match status" value="1"/>
</dbReference>
<dbReference type="GO" id="GO:0022857">
    <property type="term" value="F:transmembrane transporter activity"/>
    <property type="evidence" value="ECO:0007669"/>
    <property type="project" value="InterPro"/>
</dbReference>
<feature type="compositionally biased region" description="Low complexity" evidence="2">
    <location>
        <begin position="83"/>
        <end position="95"/>
    </location>
</feature>
<feature type="transmembrane region" description="Helical" evidence="3">
    <location>
        <begin position="734"/>
        <end position="756"/>
    </location>
</feature>
<dbReference type="Proteomes" id="UP000716446">
    <property type="component" value="Unassembled WGS sequence"/>
</dbReference>
<feature type="region of interest" description="Disordered" evidence="2">
    <location>
        <begin position="884"/>
        <end position="905"/>
    </location>
</feature>
<evidence type="ECO:0000259" key="4">
    <source>
        <dbReference type="PROSITE" id="PS50850"/>
    </source>
</evidence>
<accession>A0A9N8JQQ6</accession>
<dbReference type="AlphaFoldDB" id="A0A9N8JQQ6"/>
<dbReference type="GO" id="GO:0000329">
    <property type="term" value="C:fungal-type vacuole membrane"/>
    <property type="evidence" value="ECO:0007669"/>
    <property type="project" value="TreeGrafter"/>
</dbReference>
<dbReference type="PROSITE" id="PS50850">
    <property type="entry name" value="MFS"/>
    <property type="match status" value="1"/>
</dbReference>
<dbReference type="InterPro" id="IPR020846">
    <property type="entry name" value="MFS_dom"/>
</dbReference>